<dbReference type="Pfam" id="PF03208">
    <property type="entry name" value="PRA1"/>
    <property type="match status" value="1"/>
</dbReference>
<gene>
    <name evidence="7" type="ORF">OAory_01066010</name>
</gene>
<reference evidence="7 8" key="1">
    <citation type="submission" date="2016-10" db="EMBL/GenBank/DDBJ databases">
        <title>Genome sequencing of Aspergillus oryzae BCC7051.</title>
        <authorList>
            <person name="Thammarongtham C."/>
            <person name="Vorapreeda T."/>
            <person name="Nookaew I."/>
            <person name="Srisuk T."/>
            <person name="Land M."/>
            <person name="Jeennor S."/>
            <person name="Laoteng K."/>
        </authorList>
    </citation>
    <scope>NUCLEOTIDE SEQUENCE [LARGE SCALE GENOMIC DNA]</scope>
    <source>
        <strain evidence="7 8">BCC7051</strain>
    </source>
</reference>
<comment type="subcellular location">
    <subcellularLocation>
        <location evidence="1">Membrane</location>
        <topology evidence="1">Multi-pass membrane protein</topology>
    </subcellularLocation>
</comment>
<dbReference type="Proteomes" id="UP000190312">
    <property type="component" value="Unassembled WGS sequence"/>
</dbReference>
<dbReference type="GO" id="GO:0005794">
    <property type="term" value="C:Golgi apparatus"/>
    <property type="evidence" value="ECO:0007669"/>
    <property type="project" value="TreeGrafter"/>
</dbReference>
<feature type="compositionally biased region" description="Polar residues" evidence="5">
    <location>
        <begin position="442"/>
        <end position="460"/>
    </location>
</feature>
<dbReference type="eggNOG" id="KOG3142">
    <property type="taxonomic scope" value="Eukaryota"/>
</dbReference>
<dbReference type="PANTHER" id="PTHR19317">
    <property type="entry name" value="PRENYLATED RAB ACCEPTOR 1-RELATED"/>
    <property type="match status" value="1"/>
</dbReference>
<name>A0A1S9DNY0_ASPOZ</name>
<feature type="transmembrane region" description="Helical" evidence="6">
    <location>
        <begin position="122"/>
        <end position="147"/>
    </location>
</feature>
<proteinExistence type="predicted"/>
<dbReference type="GO" id="GO:0016020">
    <property type="term" value="C:membrane"/>
    <property type="evidence" value="ECO:0007669"/>
    <property type="project" value="UniProtKB-SubCell"/>
</dbReference>
<keyword evidence="2 6" id="KW-0812">Transmembrane</keyword>
<dbReference type="OrthoDB" id="63113at2759"/>
<dbReference type="InterPro" id="IPR004895">
    <property type="entry name" value="Prenylated_rab_accept_PRA1"/>
</dbReference>
<protein>
    <submittedName>
        <fullName evidence="7">Prenylated rab acceptor PRA1</fullName>
    </submittedName>
</protein>
<evidence type="ECO:0000256" key="5">
    <source>
        <dbReference type="SAM" id="MobiDB-lite"/>
    </source>
</evidence>
<feature type="compositionally biased region" description="Basic and acidic residues" evidence="5">
    <location>
        <begin position="328"/>
        <end position="339"/>
    </location>
</feature>
<sequence>MSPIQIPVDAITSRFGERFNSLRSQSLGSRFANLRPISEFLDVKRVSKPANFGEVQSRVNYNLSYFSSNYAAVFAMLSIYSLLTNFMLLFVIILVTGGLYGIGKLQGRDLDLGFARFNTSQLYTGLLIVAVPLGFLASPISTVLWLIGATGVGGGLGGRPRTPYGMPQWGRPPGAQRGRQTGRWADPWVEGDPRIEEINSEDEYLLRDNRDFYAKQLTGMDMDEILGWRKRMLEYDKLSDETGFVDGMDYNLHEDGDSTVAYAVQLALKDKEEWHVEHALERIRRAQMLGQKNVRLSKRELEALERKRMQTGGKRDSTRGNPTTKGSRSRDSPASDVQRRGSSISQGEQTTPYRLAGSSWARSSDAPSRQSQPPVPSPKSSLRYSERHSTRSPQASLRGTASAYPLPDDPGWVPSYQLPSSRDRHLHARRSSVDPLQGASRRPSSYMSTYQAVASPSVRGSFTPRKTALRSTVGGSHDDDDEESDSDDNDRVHIVDVVGRKVPTGRTAVGRGSRQRRRRS</sequence>
<feature type="compositionally biased region" description="Basic and acidic residues" evidence="5">
    <location>
        <begin position="305"/>
        <end position="318"/>
    </location>
</feature>
<feature type="compositionally biased region" description="Acidic residues" evidence="5">
    <location>
        <begin position="478"/>
        <end position="488"/>
    </location>
</feature>
<dbReference type="PANTHER" id="PTHR19317:SF0">
    <property type="entry name" value="PRENYLATED RAB ACCEPTOR PROTEIN 1"/>
    <property type="match status" value="1"/>
</dbReference>
<dbReference type="VEuPathDB" id="FungiDB:AO090003000038"/>
<evidence type="ECO:0000256" key="1">
    <source>
        <dbReference type="ARBA" id="ARBA00004141"/>
    </source>
</evidence>
<organism evidence="7 8">
    <name type="scientific">Aspergillus oryzae</name>
    <name type="common">Yellow koji mold</name>
    <dbReference type="NCBI Taxonomy" id="5062"/>
    <lineage>
        <taxon>Eukaryota</taxon>
        <taxon>Fungi</taxon>
        <taxon>Dikarya</taxon>
        <taxon>Ascomycota</taxon>
        <taxon>Pezizomycotina</taxon>
        <taxon>Eurotiomycetes</taxon>
        <taxon>Eurotiomycetidae</taxon>
        <taxon>Eurotiales</taxon>
        <taxon>Aspergillaceae</taxon>
        <taxon>Aspergillus</taxon>
        <taxon>Aspergillus subgen. Circumdati</taxon>
    </lineage>
</organism>
<evidence type="ECO:0000313" key="7">
    <source>
        <dbReference type="EMBL" id="OOO10793.1"/>
    </source>
</evidence>
<evidence type="ECO:0000313" key="8">
    <source>
        <dbReference type="Proteomes" id="UP000190312"/>
    </source>
</evidence>
<dbReference type="EMBL" id="MKZY01000004">
    <property type="protein sequence ID" value="OOO10793.1"/>
    <property type="molecule type" value="Genomic_DNA"/>
</dbReference>
<evidence type="ECO:0000256" key="4">
    <source>
        <dbReference type="ARBA" id="ARBA00023136"/>
    </source>
</evidence>
<feature type="transmembrane region" description="Helical" evidence="6">
    <location>
        <begin position="70"/>
        <end position="102"/>
    </location>
</feature>
<keyword evidence="4 6" id="KW-0472">Membrane</keyword>
<dbReference type="VEuPathDB" id="FungiDB:AO090003000039"/>
<evidence type="ECO:0000256" key="6">
    <source>
        <dbReference type="SAM" id="Phobius"/>
    </source>
</evidence>
<accession>A0A1S9DNY0</accession>
<dbReference type="AlphaFoldDB" id="A0A1S9DNY0"/>
<feature type="region of interest" description="Disordered" evidence="5">
    <location>
        <begin position="305"/>
        <end position="520"/>
    </location>
</feature>
<feature type="compositionally biased region" description="Polar residues" evidence="5">
    <location>
        <begin position="340"/>
        <end position="352"/>
    </location>
</feature>
<evidence type="ECO:0000256" key="3">
    <source>
        <dbReference type="ARBA" id="ARBA00022989"/>
    </source>
</evidence>
<keyword evidence="3 6" id="KW-1133">Transmembrane helix</keyword>
<evidence type="ECO:0000256" key="2">
    <source>
        <dbReference type="ARBA" id="ARBA00022692"/>
    </source>
</evidence>
<comment type="caution">
    <text evidence="7">The sequence shown here is derived from an EMBL/GenBank/DDBJ whole genome shotgun (WGS) entry which is preliminary data.</text>
</comment>